<dbReference type="EMBL" id="NFZS01000001">
    <property type="protein sequence ID" value="RAO76584.1"/>
    <property type="molecule type" value="Genomic_DNA"/>
</dbReference>
<proteinExistence type="predicted"/>
<dbReference type="AlphaFoldDB" id="A0A328P8F3"/>
<comment type="caution">
    <text evidence="2">The sequence shown here is derived from an EMBL/GenBank/DDBJ whole genome shotgun (WGS) entry which is preliminary data.</text>
</comment>
<evidence type="ECO:0000256" key="1">
    <source>
        <dbReference type="SAM" id="SignalP"/>
    </source>
</evidence>
<protein>
    <submittedName>
        <fullName evidence="2">Uncharacterized protein</fullName>
    </submittedName>
</protein>
<dbReference type="Proteomes" id="UP000248926">
    <property type="component" value="Unassembled WGS sequence"/>
</dbReference>
<organism evidence="2 3">
    <name type="scientific">Dyella jiangningensis</name>
    <dbReference type="NCBI Taxonomy" id="1379159"/>
    <lineage>
        <taxon>Bacteria</taxon>
        <taxon>Pseudomonadati</taxon>
        <taxon>Pseudomonadota</taxon>
        <taxon>Gammaproteobacteria</taxon>
        <taxon>Lysobacterales</taxon>
        <taxon>Rhodanobacteraceae</taxon>
        <taxon>Dyella</taxon>
    </lineage>
</organism>
<sequence length="124" mass="12943">MSPGRLLAVAIAMLGAGPLPSGAEQAIAAPDAIAERIQACLHGRYADQGRLALVDRVLGIEQRIGAYRAARTQVELVERLNADLRVAMGDRRVRVTEASASSGAGVESCDLGATLQLEMPPAPL</sequence>
<evidence type="ECO:0000313" key="2">
    <source>
        <dbReference type="EMBL" id="RAO76584.1"/>
    </source>
</evidence>
<name>A0A328P8F3_9GAMM</name>
<dbReference type="RefSeq" id="WP_111980660.1">
    <property type="nucleotide sequence ID" value="NZ_NFZS01000001.1"/>
</dbReference>
<evidence type="ECO:0000313" key="3">
    <source>
        <dbReference type="Proteomes" id="UP000248926"/>
    </source>
</evidence>
<reference evidence="2 3" key="1">
    <citation type="journal article" date="2018" name="Genet. Mol. Biol.">
        <title>The genome sequence of Dyella jiangningensis FCAV SCS01 from a lignocellulose-decomposing microbial consortium metagenome reveals potential for biotechnological applications.</title>
        <authorList>
            <person name="Desiderato J.G."/>
            <person name="Alvarenga D.O."/>
            <person name="Constancio M.T.L."/>
            <person name="Alves L.M.C."/>
            <person name="Varani A.M."/>
        </authorList>
    </citation>
    <scope>NUCLEOTIDE SEQUENCE [LARGE SCALE GENOMIC DNA]</scope>
    <source>
        <strain evidence="2 3">FCAV SCS01</strain>
    </source>
</reference>
<dbReference type="OrthoDB" id="5958565at2"/>
<gene>
    <name evidence="2" type="ORF">CA260_01265</name>
</gene>
<keyword evidence="1" id="KW-0732">Signal</keyword>
<feature type="signal peptide" evidence="1">
    <location>
        <begin position="1"/>
        <end position="23"/>
    </location>
</feature>
<accession>A0A328P8F3</accession>
<feature type="chain" id="PRO_5016298685" evidence="1">
    <location>
        <begin position="24"/>
        <end position="124"/>
    </location>
</feature>
<keyword evidence="3" id="KW-1185">Reference proteome</keyword>